<evidence type="ECO:0000256" key="3">
    <source>
        <dbReference type="ARBA" id="ARBA00005119"/>
    </source>
</evidence>
<keyword evidence="11 17" id="KW-1133">Transmembrane helix</keyword>
<dbReference type="GO" id="GO:0004605">
    <property type="term" value="F:phosphatidate cytidylyltransferase activity"/>
    <property type="evidence" value="ECO:0007669"/>
    <property type="project" value="UniProtKB-EC"/>
</dbReference>
<keyword evidence="7" id="KW-0444">Lipid biosynthesis</keyword>
<dbReference type="UniPathway" id="UPA00557">
    <property type="reaction ID" value="UER00614"/>
</dbReference>
<evidence type="ECO:0000256" key="11">
    <source>
        <dbReference type="ARBA" id="ARBA00022989"/>
    </source>
</evidence>
<evidence type="ECO:0000256" key="15">
    <source>
        <dbReference type="ARBA" id="ARBA00023264"/>
    </source>
</evidence>
<keyword evidence="13 17" id="KW-0472">Membrane</keyword>
<dbReference type="GeneID" id="94836281"/>
<dbReference type="GO" id="GO:0005789">
    <property type="term" value="C:endoplasmic reticulum membrane"/>
    <property type="evidence" value="ECO:0007669"/>
    <property type="project" value="TreeGrafter"/>
</dbReference>
<feature type="transmembrane region" description="Helical" evidence="17">
    <location>
        <begin position="139"/>
        <end position="158"/>
    </location>
</feature>
<dbReference type="EC" id="2.7.7.41" evidence="6 16"/>
<comment type="pathway">
    <text evidence="4">Lipid metabolism.</text>
</comment>
<evidence type="ECO:0000256" key="17">
    <source>
        <dbReference type="SAM" id="Phobius"/>
    </source>
</evidence>
<dbReference type="PANTHER" id="PTHR13773">
    <property type="entry name" value="PHOSPHATIDATE CYTIDYLYLTRANSFERASE"/>
    <property type="match status" value="1"/>
</dbReference>
<evidence type="ECO:0000256" key="6">
    <source>
        <dbReference type="ARBA" id="ARBA00012487"/>
    </source>
</evidence>
<evidence type="ECO:0000256" key="12">
    <source>
        <dbReference type="ARBA" id="ARBA00023098"/>
    </source>
</evidence>
<accession>A0A1J4KKB3</accession>
<comment type="similarity">
    <text evidence="5 16">Belongs to the CDS family.</text>
</comment>
<feature type="transmembrane region" description="Helical" evidence="17">
    <location>
        <begin position="164"/>
        <end position="183"/>
    </location>
</feature>
<evidence type="ECO:0000313" key="19">
    <source>
        <dbReference type="Proteomes" id="UP000179807"/>
    </source>
</evidence>
<keyword evidence="14" id="KW-0594">Phospholipid biosynthesis</keyword>
<evidence type="ECO:0000256" key="14">
    <source>
        <dbReference type="ARBA" id="ARBA00023209"/>
    </source>
</evidence>
<evidence type="ECO:0000256" key="8">
    <source>
        <dbReference type="ARBA" id="ARBA00022679"/>
    </source>
</evidence>
<evidence type="ECO:0000256" key="16">
    <source>
        <dbReference type="RuleBase" id="RU003938"/>
    </source>
</evidence>
<dbReference type="InterPro" id="IPR016720">
    <property type="entry name" value="PC_Trfase_euk"/>
</dbReference>
<comment type="subcellular location">
    <subcellularLocation>
        <location evidence="2">Membrane</location>
        <topology evidence="2">Multi-pass membrane protein</topology>
    </subcellularLocation>
</comment>
<comment type="pathway">
    <text evidence="3 16">Phospholipid metabolism; CDP-diacylglycerol biosynthesis; CDP-diacylglycerol from sn-glycerol 3-phosphate: step 3/3.</text>
</comment>
<comment type="caution">
    <text evidence="18">The sequence shown here is derived from an EMBL/GenBank/DDBJ whole genome shotgun (WGS) entry which is preliminary data.</text>
</comment>
<evidence type="ECO:0000313" key="18">
    <source>
        <dbReference type="EMBL" id="OHT10118.1"/>
    </source>
</evidence>
<sequence>MSSKSDPPKQSGRYSDLLIRFGSAILLIGGQIAIIGAGHIAIFVEIFILQFVAIHEFTKISIQKSMEPSISFFIKKLPFIGTFVTSYLIAAPLLLRQYLPNSPLLRYHYFICFCIYALLIVIFVINLTPENGNYAFVRLSWTFIGCFVLIVPANLYVYVSYYSLFWFFTCVSLIAWNDTLAYFSGRTFGRHPLIALSPKKTVEGFVGALIGTLIVGWFQPLLFTKYPFTYCQGVAPYAFNTVCEIPPEFVLTTFEYNGKSITFYPAQLHSLILALFASLVAPFGGFLGSGLKRAYGLKDFGNLIPGHGGIIDRVDCQFVMAAFGVLYISTFLRY</sequence>
<evidence type="ECO:0000256" key="10">
    <source>
        <dbReference type="ARBA" id="ARBA00022695"/>
    </source>
</evidence>
<evidence type="ECO:0000256" key="7">
    <source>
        <dbReference type="ARBA" id="ARBA00022516"/>
    </source>
</evidence>
<reference evidence="18" key="1">
    <citation type="submission" date="2016-10" db="EMBL/GenBank/DDBJ databases">
        <authorList>
            <person name="Benchimol M."/>
            <person name="Almeida L.G."/>
            <person name="Vasconcelos A.T."/>
            <person name="Perreira-Neves A."/>
            <person name="Rosa I.A."/>
            <person name="Tasca T."/>
            <person name="Bogo M.R."/>
            <person name="de Souza W."/>
        </authorList>
    </citation>
    <scope>NUCLEOTIDE SEQUENCE [LARGE SCALE GENOMIC DNA]</scope>
    <source>
        <strain evidence="18">K</strain>
    </source>
</reference>
<dbReference type="PROSITE" id="PS01315">
    <property type="entry name" value="CDS"/>
    <property type="match status" value="1"/>
</dbReference>
<name>A0A1J4KKB3_9EUKA</name>
<dbReference type="PANTHER" id="PTHR13773:SF8">
    <property type="entry name" value="PHOSPHATIDATE CYTIDYLYLTRANSFERASE, PHOTORECEPTOR-SPECIFIC"/>
    <property type="match status" value="1"/>
</dbReference>
<dbReference type="InterPro" id="IPR000374">
    <property type="entry name" value="PC_trans"/>
</dbReference>
<evidence type="ECO:0000256" key="13">
    <source>
        <dbReference type="ARBA" id="ARBA00023136"/>
    </source>
</evidence>
<evidence type="ECO:0000256" key="5">
    <source>
        <dbReference type="ARBA" id="ARBA00010185"/>
    </source>
</evidence>
<keyword evidence="9 16" id="KW-0812">Transmembrane</keyword>
<organism evidence="18 19">
    <name type="scientific">Tritrichomonas foetus</name>
    <dbReference type="NCBI Taxonomy" id="1144522"/>
    <lineage>
        <taxon>Eukaryota</taxon>
        <taxon>Metamonada</taxon>
        <taxon>Parabasalia</taxon>
        <taxon>Tritrichomonadida</taxon>
        <taxon>Tritrichomonadidae</taxon>
        <taxon>Tritrichomonas</taxon>
    </lineage>
</organism>
<proteinExistence type="inferred from homology"/>
<keyword evidence="12" id="KW-0443">Lipid metabolism</keyword>
<evidence type="ECO:0000256" key="1">
    <source>
        <dbReference type="ARBA" id="ARBA00001698"/>
    </source>
</evidence>
<protein>
    <recommendedName>
        <fullName evidence="6 16">Phosphatidate cytidylyltransferase</fullName>
        <ecNumber evidence="6 16">2.7.7.41</ecNumber>
    </recommendedName>
</protein>
<dbReference type="RefSeq" id="XP_068363254.1">
    <property type="nucleotide sequence ID" value="XM_068501577.1"/>
</dbReference>
<evidence type="ECO:0000256" key="2">
    <source>
        <dbReference type="ARBA" id="ARBA00004141"/>
    </source>
</evidence>
<gene>
    <name evidence="18" type="primary">CDS1</name>
    <name evidence="18" type="ORF">TRFO_20773</name>
</gene>
<feature type="transmembrane region" description="Helical" evidence="17">
    <location>
        <begin position="268"/>
        <end position="288"/>
    </location>
</feature>
<feature type="transmembrane region" description="Helical" evidence="17">
    <location>
        <begin position="107"/>
        <end position="127"/>
    </location>
</feature>
<dbReference type="EMBL" id="MLAK01000621">
    <property type="protein sequence ID" value="OHT10118.1"/>
    <property type="molecule type" value="Genomic_DNA"/>
</dbReference>
<dbReference type="OrthoDB" id="10260889at2759"/>
<feature type="transmembrane region" description="Helical" evidence="17">
    <location>
        <begin position="77"/>
        <end position="95"/>
    </location>
</feature>
<keyword evidence="10 16" id="KW-0548">Nucleotidyltransferase</keyword>
<keyword evidence="8 16" id="KW-0808">Transferase</keyword>
<dbReference type="Pfam" id="PF01148">
    <property type="entry name" value="CTP_transf_1"/>
    <property type="match status" value="1"/>
</dbReference>
<evidence type="ECO:0000256" key="9">
    <source>
        <dbReference type="ARBA" id="ARBA00022692"/>
    </source>
</evidence>
<dbReference type="AlphaFoldDB" id="A0A1J4KKB3"/>
<keyword evidence="15" id="KW-1208">Phospholipid metabolism</keyword>
<keyword evidence="19" id="KW-1185">Reference proteome</keyword>
<comment type="catalytic activity">
    <reaction evidence="1 16">
        <text>a 1,2-diacyl-sn-glycero-3-phosphate + CTP + H(+) = a CDP-1,2-diacyl-sn-glycerol + diphosphate</text>
        <dbReference type="Rhea" id="RHEA:16229"/>
        <dbReference type="ChEBI" id="CHEBI:15378"/>
        <dbReference type="ChEBI" id="CHEBI:33019"/>
        <dbReference type="ChEBI" id="CHEBI:37563"/>
        <dbReference type="ChEBI" id="CHEBI:58332"/>
        <dbReference type="ChEBI" id="CHEBI:58608"/>
        <dbReference type="EC" id="2.7.7.41"/>
    </reaction>
</comment>
<feature type="transmembrane region" description="Helical" evidence="17">
    <location>
        <begin position="204"/>
        <end position="223"/>
    </location>
</feature>
<evidence type="ECO:0000256" key="4">
    <source>
        <dbReference type="ARBA" id="ARBA00005189"/>
    </source>
</evidence>
<dbReference type="VEuPathDB" id="TrichDB:TRFO_20773"/>
<dbReference type="GO" id="GO:0016024">
    <property type="term" value="P:CDP-diacylglycerol biosynthetic process"/>
    <property type="evidence" value="ECO:0007669"/>
    <property type="project" value="UniProtKB-UniPathway"/>
</dbReference>
<dbReference type="Proteomes" id="UP000179807">
    <property type="component" value="Unassembled WGS sequence"/>
</dbReference>